<reference evidence="1 2" key="1">
    <citation type="submission" date="2017-06" db="EMBL/GenBank/DDBJ databases">
        <title>Complete genome sequence of Paenibacillus odorifer CBA7130.</title>
        <authorList>
            <person name="Nam Y.-D."/>
            <person name="Kang J."/>
            <person name="Chung W.-H."/>
        </authorList>
    </citation>
    <scope>NUCLEOTIDE SEQUENCE [LARGE SCALE GENOMIC DNA]</scope>
    <source>
        <strain evidence="1 2">CBA7130</strain>
    </source>
</reference>
<name>A0AAD0KJZ9_9BACL</name>
<evidence type="ECO:0000313" key="1">
    <source>
        <dbReference type="EMBL" id="AWV34584.1"/>
    </source>
</evidence>
<dbReference type="AlphaFoldDB" id="A0AAD0KJZ9"/>
<evidence type="ECO:0000313" key="2">
    <source>
        <dbReference type="Proteomes" id="UP000249163"/>
    </source>
</evidence>
<proteinExistence type="predicted"/>
<organism evidence="1 2">
    <name type="scientific">Paenibacillus odorifer</name>
    <dbReference type="NCBI Taxonomy" id="189426"/>
    <lineage>
        <taxon>Bacteria</taxon>
        <taxon>Bacillati</taxon>
        <taxon>Bacillota</taxon>
        <taxon>Bacilli</taxon>
        <taxon>Bacillales</taxon>
        <taxon>Paenibacillaceae</taxon>
        <taxon>Paenibacillus</taxon>
    </lineage>
</organism>
<sequence length="59" mass="6687">MIAANDVSGFADAGNKRRFRIRRWRKRSTFGGSMMEQKNEVPQQPFSAFGTPILSAVRI</sequence>
<protein>
    <submittedName>
        <fullName evidence="1">Uncharacterized protein</fullName>
    </submittedName>
</protein>
<dbReference type="EMBL" id="CP021965">
    <property type="protein sequence ID" value="AWV34584.1"/>
    <property type="molecule type" value="Genomic_DNA"/>
</dbReference>
<gene>
    <name evidence="1" type="ORF">CD191_19275</name>
</gene>
<accession>A0AAD0KJZ9</accession>
<dbReference type="Proteomes" id="UP000249163">
    <property type="component" value="Chromosome"/>
</dbReference>